<comment type="caution">
    <text evidence="2">The sequence shown here is derived from an EMBL/GenBank/DDBJ whole genome shotgun (WGS) entry which is preliminary data.</text>
</comment>
<dbReference type="AlphaFoldDB" id="A0A392N8E0"/>
<protein>
    <submittedName>
        <fullName evidence="2">RRP12-like protein</fullName>
    </submittedName>
</protein>
<proteinExistence type="predicted"/>
<feature type="non-terminal residue" evidence="2">
    <location>
        <position position="1"/>
    </location>
</feature>
<reference evidence="2 3" key="1">
    <citation type="journal article" date="2018" name="Front. Plant Sci.">
        <title>Red Clover (Trifolium pratense) and Zigzag Clover (T. medium) - A Picture of Genomic Similarities and Differences.</title>
        <authorList>
            <person name="Dluhosova J."/>
            <person name="Istvanek J."/>
            <person name="Nedelnik J."/>
            <person name="Repkova J."/>
        </authorList>
    </citation>
    <scope>NUCLEOTIDE SEQUENCE [LARGE SCALE GENOMIC DNA]</scope>
    <source>
        <strain evidence="3">cv. 10/8</strain>
        <tissue evidence="2">Leaf</tissue>
    </source>
</reference>
<organism evidence="2 3">
    <name type="scientific">Trifolium medium</name>
    <dbReference type="NCBI Taxonomy" id="97028"/>
    <lineage>
        <taxon>Eukaryota</taxon>
        <taxon>Viridiplantae</taxon>
        <taxon>Streptophyta</taxon>
        <taxon>Embryophyta</taxon>
        <taxon>Tracheophyta</taxon>
        <taxon>Spermatophyta</taxon>
        <taxon>Magnoliopsida</taxon>
        <taxon>eudicotyledons</taxon>
        <taxon>Gunneridae</taxon>
        <taxon>Pentapetalae</taxon>
        <taxon>rosids</taxon>
        <taxon>fabids</taxon>
        <taxon>Fabales</taxon>
        <taxon>Fabaceae</taxon>
        <taxon>Papilionoideae</taxon>
        <taxon>50 kb inversion clade</taxon>
        <taxon>NPAAA clade</taxon>
        <taxon>Hologalegina</taxon>
        <taxon>IRL clade</taxon>
        <taxon>Trifolieae</taxon>
        <taxon>Trifolium</taxon>
    </lineage>
</organism>
<accession>A0A392N8E0</accession>
<dbReference type="EMBL" id="LXQA010029382">
    <property type="protein sequence ID" value="MCH95268.1"/>
    <property type="molecule type" value="Genomic_DNA"/>
</dbReference>
<feature type="region of interest" description="Disordered" evidence="1">
    <location>
        <begin position="1"/>
        <end position="140"/>
    </location>
</feature>
<evidence type="ECO:0000256" key="1">
    <source>
        <dbReference type="SAM" id="MobiDB-lite"/>
    </source>
</evidence>
<name>A0A392N8E0_9FABA</name>
<sequence>NRHGKSNEAAINDTENTPEVSAAKGSERRKPNISDTQEKDGQQKKRKKFETDLSSKSEQSKFRSNDEFRLAKRSRHSNDTNSNGRSEGSKKGNKSQFKSFTHGGGKGKVKPQGMEKDKAASNGRIGASKSHKFKGKFKRN</sequence>
<feature type="compositionally biased region" description="Basic residues" evidence="1">
    <location>
        <begin position="129"/>
        <end position="140"/>
    </location>
</feature>
<evidence type="ECO:0000313" key="2">
    <source>
        <dbReference type="EMBL" id="MCH95268.1"/>
    </source>
</evidence>
<dbReference type="Proteomes" id="UP000265520">
    <property type="component" value="Unassembled WGS sequence"/>
</dbReference>
<evidence type="ECO:0000313" key="3">
    <source>
        <dbReference type="Proteomes" id="UP000265520"/>
    </source>
</evidence>
<feature type="compositionally biased region" description="Basic and acidic residues" evidence="1">
    <location>
        <begin position="25"/>
        <end position="70"/>
    </location>
</feature>
<keyword evidence="3" id="KW-1185">Reference proteome</keyword>